<comment type="caution">
    <text evidence="2">The sequence shown here is derived from an EMBL/GenBank/DDBJ whole genome shotgun (WGS) entry which is preliminary data.</text>
</comment>
<proteinExistence type="predicted"/>
<dbReference type="PANTHER" id="PTHR37536">
    <property type="entry name" value="PUTATIVE (AFU_ORTHOLOGUE AFUA_3G02970)-RELATED"/>
    <property type="match status" value="1"/>
</dbReference>
<dbReference type="GeneID" id="85437472"/>
<feature type="active site" description="Proton acceptor" evidence="1">
    <location>
        <position position="150"/>
    </location>
</feature>
<dbReference type="EMBL" id="JAHLJV010000178">
    <property type="protein sequence ID" value="KAK1565915.1"/>
    <property type="molecule type" value="Genomic_DNA"/>
</dbReference>
<evidence type="ECO:0000313" key="3">
    <source>
        <dbReference type="Proteomes" id="UP001230504"/>
    </source>
</evidence>
<dbReference type="PANTHER" id="PTHR37536:SF1">
    <property type="entry name" value="ASPERGILLOPEPSIN, PUTAITVE (AFU_ORTHOLOGUE AFUA_7G01200)"/>
    <property type="match status" value="1"/>
</dbReference>
<organism evidence="2 3">
    <name type="scientific">Colletotrichum navitas</name>
    <dbReference type="NCBI Taxonomy" id="681940"/>
    <lineage>
        <taxon>Eukaryota</taxon>
        <taxon>Fungi</taxon>
        <taxon>Dikarya</taxon>
        <taxon>Ascomycota</taxon>
        <taxon>Pezizomycotina</taxon>
        <taxon>Sordariomycetes</taxon>
        <taxon>Hypocreomycetidae</taxon>
        <taxon>Glomerellales</taxon>
        <taxon>Glomerellaceae</taxon>
        <taxon>Colletotrichum</taxon>
        <taxon>Colletotrichum graminicola species complex</taxon>
    </lineage>
</organism>
<dbReference type="Proteomes" id="UP001230504">
    <property type="component" value="Unassembled WGS sequence"/>
</dbReference>
<feature type="non-terminal residue" evidence="2">
    <location>
        <position position="1"/>
    </location>
</feature>
<name>A0AAD8PKE8_9PEZI</name>
<dbReference type="InterPro" id="IPR000250">
    <property type="entry name" value="Peptidase_G1"/>
</dbReference>
<sequence length="216" mass="23738">SRNWAGGVNARPPVGSRFAAAKMNFTLPITLGLDMMRPDAEYYAVSVWVGIDGWNRAALLQVGVSSQVNESESGDLSFQAWYEWTPARAKFFDIAMEPGDKMEVEVVMFNATRGKVYLGNLSRGEWVSRVLNAPQPDAGLVGATVEWIVEDFRMVGEPRNVAFGDFGAIELRDCVAYTSDGEKVGPDPGEVFWIRQGNATRARTMVQGSSVAVEYN</sequence>
<dbReference type="RefSeq" id="XP_060407166.1">
    <property type="nucleotide sequence ID" value="XM_060553232.1"/>
</dbReference>
<protein>
    <submittedName>
        <fullName evidence="2">Peptidase G1</fullName>
    </submittedName>
</protein>
<feature type="non-terminal residue" evidence="2">
    <location>
        <position position="216"/>
    </location>
</feature>
<keyword evidence="3" id="KW-1185">Reference proteome</keyword>
<evidence type="ECO:0000313" key="2">
    <source>
        <dbReference type="EMBL" id="KAK1565915.1"/>
    </source>
</evidence>
<dbReference type="CDD" id="cd13426">
    <property type="entry name" value="Peptidase_G1"/>
    <property type="match status" value="1"/>
</dbReference>
<dbReference type="InterPro" id="IPR038656">
    <property type="entry name" value="Peptidase_G1_sf"/>
</dbReference>
<reference evidence="2" key="1">
    <citation type="submission" date="2021-06" db="EMBL/GenBank/DDBJ databases">
        <title>Comparative genomics, transcriptomics and evolutionary studies reveal genomic signatures of adaptation to plant cell wall in hemibiotrophic fungi.</title>
        <authorList>
            <consortium name="DOE Joint Genome Institute"/>
            <person name="Baroncelli R."/>
            <person name="Diaz J.F."/>
            <person name="Benocci T."/>
            <person name="Peng M."/>
            <person name="Battaglia E."/>
            <person name="Haridas S."/>
            <person name="Andreopoulos W."/>
            <person name="Labutti K."/>
            <person name="Pangilinan J."/>
            <person name="Floch G.L."/>
            <person name="Makela M.R."/>
            <person name="Henrissat B."/>
            <person name="Grigoriev I.V."/>
            <person name="Crouch J.A."/>
            <person name="De Vries R.P."/>
            <person name="Sukno S.A."/>
            <person name="Thon M.R."/>
        </authorList>
    </citation>
    <scope>NUCLEOTIDE SEQUENCE</scope>
    <source>
        <strain evidence="2">CBS 125086</strain>
    </source>
</reference>
<dbReference type="GO" id="GO:0006508">
    <property type="term" value="P:proteolysis"/>
    <property type="evidence" value="ECO:0007669"/>
    <property type="project" value="InterPro"/>
</dbReference>
<dbReference type="Gene3D" id="2.60.120.700">
    <property type="entry name" value="Peptidase G1"/>
    <property type="match status" value="1"/>
</dbReference>
<dbReference type="GO" id="GO:0070007">
    <property type="term" value="F:glutamic-type endopeptidase activity"/>
    <property type="evidence" value="ECO:0007669"/>
    <property type="project" value="InterPro"/>
</dbReference>
<dbReference type="InterPro" id="IPR013320">
    <property type="entry name" value="ConA-like_dom_sf"/>
</dbReference>
<evidence type="ECO:0000256" key="1">
    <source>
        <dbReference type="PIRSR" id="PIRSR600250-50"/>
    </source>
</evidence>
<dbReference type="AlphaFoldDB" id="A0AAD8PKE8"/>
<dbReference type="SUPFAM" id="SSF49899">
    <property type="entry name" value="Concanavalin A-like lectins/glucanases"/>
    <property type="match status" value="1"/>
</dbReference>
<accession>A0AAD8PKE8</accession>
<dbReference type="Pfam" id="PF01828">
    <property type="entry name" value="Peptidase_A4"/>
    <property type="match status" value="1"/>
</dbReference>
<gene>
    <name evidence="2" type="ORF">LY79DRAFT_475240</name>
</gene>